<protein>
    <recommendedName>
        <fullName evidence="4">Glycoside hydrolase family 5 domain-containing protein</fullName>
    </recommendedName>
</protein>
<reference evidence="2 3" key="1">
    <citation type="submission" date="2019-01" db="EMBL/GenBank/DDBJ databases">
        <title>A draft genome assembly of the solar-powered sea slug Elysia chlorotica.</title>
        <authorList>
            <person name="Cai H."/>
            <person name="Li Q."/>
            <person name="Fang X."/>
            <person name="Li J."/>
            <person name="Curtis N.E."/>
            <person name="Altenburger A."/>
            <person name="Shibata T."/>
            <person name="Feng M."/>
            <person name="Maeda T."/>
            <person name="Schwartz J.A."/>
            <person name="Shigenobu S."/>
            <person name="Lundholm N."/>
            <person name="Nishiyama T."/>
            <person name="Yang H."/>
            <person name="Hasebe M."/>
            <person name="Li S."/>
            <person name="Pierce S.K."/>
            <person name="Wang J."/>
        </authorList>
    </citation>
    <scope>NUCLEOTIDE SEQUENCE [LARGE SCALE GENOMIC DNA]</scope>
    <source>
        <strain evidence="2">EC2010</strain>
        <tissue evidence="2">Whole organism of an adult</tissue>
    </source>
</reference>
<dbReference type="Gene3D" id="3.20.20.80">
    <property type="entry name" value="Glycosidases"/>
    <property type="match status" value="1"/>
</dbReference>
<evidence type="ECO:0008006" key="4">
    <source>
        <dbReference type="Google" id="ProtNLM"/>
    </source>
</evidence>
<dbReference type="SUPFAM" id="SSF51445">
    <property type="entry name" value="(Trans)glycosidases"/>
    <property type="match status" value="1"/>
</dbReference>
<dbReference type="EMBL" id="RQTK01000157">
    <property type="protein sequence ID" value="RUS85863.1"/>
    <property type="molecule type" value="Genomic_DNA"/>
</dbReference>
<dbReference type="AlphaFoldDB" id="A0A433TWB3"/>
<dbReference type="PANTHER" id="PTHR46145">
    <property type="entry name" value="HEPARANASE"/>
    <property type="match status" value="1"/>
</dbReference>
<name>A0A433TWB3_ELYCH</name>
<dbReference type="InterPro" id="IPR017853">
    <property type="entry name" value="GH"/>
</dbReference>
<organism evidence="2 3">
    <name type="scientific">Elysia chlorotica</name>
    <name type="common">Eastern emerald elysia</name>
    <name type="synonym">Sea slug</name>
    <dbReference type="NCBI Taxonomy" id="188477"/>
    <lineage>
        <taxon>Eukaryota</taxon>
        <taxon>Metazoa</taxon>
        <taxon>Spiralia</taxon>
        <taxon>Lophotrochozoa</taxon>
        <taxon>Mollusca</taxon>
        <taxon>Gastropoda</taxon>
        <taxon>Heterobranchia</taxon>
        <taxon>Euthyneura</taxon>
        <taxon>Panpulmonata</taxon>
        <taxon>Sacoglossa</taxon>
        <taxon>Placobranchoidea</taxon>
        <taxon>Plakobranchidae</taxon>
        <taxon>Elysia</taxon>
    </lineage>
</organism>
<feature type="signal peptide" evidence="1">
    <location>
        <begin position="1"/>
        <end position="18"/>
    </location>
</feature>
<accession>A0A433TWB3</accession>
<feature type="chain" id="PRO_5019253134" description="Glycoside hydrolase family 5 domain-containing protein" evidence="1">
    <location>
        <begin position="19"/>
        <end position="519"/>
    </location>
</feature>
<dbReference type="OrthoDB" id="10066041at2759"/>
<dbReference type="PANTHER" id="PTHR46145:SF4">
    <property type="entry name" value="HEPARANASE"/>
    <property type="match status" value="1"/>
</dbReference>
<proteinExistence type="predicted"/>
<dbReference type="GO" id="GO:0005615">
    <property type="term" value="C:extracellular space"/>
    <property type="evidence" value="ECO:0007669"/>
    <property type="project" value="TreeGrafter"/>
</dbReference>
<evidence type="ECO:0000313" key="2">
    <source>
        <dbReference type="EMBL" id="RUS85863.1"/>
    </source>
</evidence>
<dbReference type="Proteomes" id="UP000271974">
    <property type="component" value="Unassembled WGS sequence"/>
</dbReference>
<dbReference type="GO" id="GO:0031012">
    <property type="term" value="C:extracellular matrix"/>
    <property type="evidence" value="ECO:0007669"/>
    <property type="project" value="TreeGrafter"/>
</dbReference>
<evidence type="ECO:0000256" key="1">
    <source>
        <dbReference type="SAM" id="SignalP"/>
    </source>
</evidence>
<keyword evidence="3" id="KW-1185">Reference proteome</keyword>
<evidence type="ECO:0000313" key="3">
    <source>
        <dbReference type="Proteomes" id="UP000271974"/>
    </source>
</evidence>
<sequence length="519" mass="58157">MSLFRGVVLLLLAVTCTGWIDIESNESSHSALVVRLEDLWQAKPAATAHTVPQWEIEKPANFQYAADELDAKPANFQYAADELDAKPANFQYAADELDAKPANFQYAADELDAKPANFRYAADELDAKPANFQYPAEDQRNAKPAAYPNFPRRFDVKVDVSKSLHITDPRYLSVTIDTQQFSKDLPGFDFSSRKFRILAAALSPTHVRIGGTYSDFLHFDPDGVNGAALKNSDLEHKVNTLLYPEYAYSKRLKYLTMTANAAVDYLYIDIFGAAANAAVNYLYIDIFGAAEDAVVVDHVYIDIFGAAEDAVVQNFIFILLPSMVLFQANCGTTSDPGTGTSSGQWDPTEAEEFLKYSAERGVRMPSFQLGNEPNSFRYNFNFTVEPAVLVEGFRRLRDLISVYPQYDTSSIFGPESTNLDRHFSSRTYLIESVHVLKLFSWLHHHNATLPSYYLLGESATLDQFLDPRVMDELRLQMDYAHNITREHCRVPKPIRFTETSSSTGGGTKGLSDRYVAGFL</sequence>
<comment type="caution">
    <text evidence="2">The sequence shown here is derived from an EMBL/GenBank/DDBJ whole genome shotgun (WGS) entry which is preliminary data.</text>
</comment>
<gene>
    <name evidence="2" type="ORF">EGW08_006347</name>
</gene>
<keyword evidence="1" id="KW-0732">Signal</keyword>